<dbReference type="SUPFAM" id="SSF56349">
    <property type="entry name" value="DNA breaking-rejoining enzymes"/>
    <property type="match status" value="1"/>
</dbReference>
<proteinExistence type="predicted"/>
<evidence type="ECO:0000313" key="2">
    <source>
        <dbReference type="EMBL" id="SEN42823.1"/>
    </source>
</evidence>
<reference evidence="2 3" key="1">
    <citation type="submission" date="2016-10" db="EMBL/GenBank/DDBJ databases">
        <authorList>
            <person name="de Groot N.N."/>
        </authorList>
    </citation>
    <scope>NUCLEOTIDE SEQUENCE [LARGE SCALE GENOMIC DNA]</scope>
    <source>
        <strain evidence="2 3">DSM 8512</strain>
    </source>
</reference>
<evidence type="ECO:0000313" key="3">
    <source>
        <dbReference type="Proteomes" id="UP000199054"/>
    </source>
</evidence>
<gene>
    <name evidence="2" type="ORF">SAMN04489859_1006167</name>
</gene>
<protein>
    <recommendedName>
        <fullName evidence="4">Core-binding (CB) domain-containing protein</fullName>
    </recommendedName>
</protein>
<evidence type="ECO:0000256" key="1">
    <source>
        <dbReference type="ARBA" id="ARBA00023125"/>
    </source>
</evidence>
<dbReference type="AlphaFoldDB" id="A0A1H8GFT6"/>
<keyword evidence="3" id="KW-1185">Reference proteome</keyword>
<evidence type="ECO:0008006" key="4">
    <source>
        <dbReference type="Google" id="ProtNLM"/>
    </source>
</evidence>
<dbReference type="Proteomes" id="UP000199054">
    <property type="component" value="Unassembled WGS sequence"/>
</dbReference>
<keyword evidence="1" id="KW-0238">DNA-binding</keyword>
<accession>A0A1H8GFT6</accession>
<dbReference type="InterPro" id="IPR011010">
    <property type="entry name" value="DNA_brk_join_enz"/>
</dbReference>
<dbReference type="Gene3D" id="1.10.150.130">
    <property type="match status" value="1"/>
</dbReference>
<name>A0A1H8GFT6_9RHOB</name>
<dbReference type="InterPro" id="IPR010998">
    <property type="entry name" value="Integrase_recombinase_N"/>
</dbReference>
<organism evidence="2 3">
    <name type="scientific">Paracoccus alcaliphilus</name>
    <dbReference type="NCBI Taxonomy" id="34002"/>
    <lineage>
        <taxon>Bacteria</taxon>
        <taxon>Pseudomonadati</taxon>
        <taxon>Pseudomonadota</taxon>
        <taxon>Alphaproteobacteria</taxon>
        <taxon>Rhodobacterales</taxon>
        <taxon>Paracoccaceae</taxon>
        <taxon>Paracoccus</taxon>
    </lineage>
</organism>
<dbReference type="EMBL" id="FODE01000006">
    <property type="protein sequence ID" value="SEN42823.1"/>
    <property type="molecule type" value="Genomic_DNA"/>
</dbReference>
<sequence>MLEHFRGMLERFKDGIADAGPIEAMRLDALKASQSLADVDTDSWAGLVHPDGADGLLREFCALRGIPEDDLSADNRAWLLDAMRQGHQAFADRALGHVDTLNRFDLDMPPPDAAHSNADPAPAVDSASYHDVQDQYFTELDRTGQLAAKTMASKREALALLGEITDHKPIAAMTKADARQVKDILLRYPKNRNKLAATKDKPLSEILDLPGIETIAPRTVNASISSLQTFFGWAVSNGHASENIFDGTRGLCCTNRVMAEVPPSPDGLIPQLP</sequence>
<dbReference type="GO" id="GO:0003677">
    <property type="term" value="F:DNA binding"/>
    <property type="evidence" value="ECO:0007669"/>
    <property type="project" value="UniProtKB-KW"/>
</dbReference>
<dbReference type="STRING" id="34002.SAMN04489859_1006167"/>